<feature type="transmembrane region" description="Helical" evidence="6">
    <location>
        <begin position="125"/>
        <end position="147"/>
    </location>
</feature>
<gene>
    <name evidence="8" type="primary">LOC4801236</name>
</gene>
<evidence type="ECO:0000256" key="6">
    <source>
        <dbReference type="SAM" id="Phobius"/>
    </source>
</evidence>
<dbReference type="InterPro" id="IPR019013">
    <property type="entry name" value="Vma21"/>
</dbReference>
<evidence type="ECO:0000256" key="2">
    <source>
        <dbReference type="ARBA" id="ARBA00022824"/>
    </source>
</evidence>
<organism evidence="7 8">
    <name type="scientific">Drosophila pseudoobscura pseudoobscura</name>
    <name type="common">Fruit fly</name>
    <dbReference type="NCBI Taxonomy" id="46245"/>
    <lineage>
        <taxon>Eukaryota</taxon>
        <taxon>Metazoa</taxon>
        <taxon>Ecdysozoa</taxon>
        <taxon>Arthropoda</taxon>
        <taxon>Hexapoda</taxon>
        <taxon>Insecta</taxon>
        <taxon>Pterygota</taxon>
        <taxon>Neoptera</taxon>
        <taxon>Endopterygota</taxon>
        <taxon>Diptera</taxon>
        <taxon>Brachycera</taxon>
        <taxon>Muscomorpha</taxon>
        <taxon>Ephydroidea</taxon>
        <taxon>Drosophilidae</taxon>
        <taxon>Drosophila</taxon>
        <taxon>Sophophora</taxon>
    </lineage>
</organism>
<accession>A0A6I8UNH6</accession>
<keyword evidence="5" id="KW-0968">Cytoplasmic vesicle</keyword>
<sequence>MLARLRRAGSGSPHDIPRLEMATSLEKSQAEVLLNELQHLVYFVVVFLLCPLLIFCGFKYVLLGTSHLNADIGSGVATVIVMHILVAVYMFRLIFQQEFSRMEQIETLSEWENILPQQAQKQHPVLVVLLLMFYCSLIIGFPVVTFFALKFVVLKNFFLIGNMDADIISAIGAVIAVHLAVGLFIYRVYYTTTSGNSANAKKN</sequence>
<evidence type="ECO:0000256" key="5">
    <source>
        <dbReference type="ARBA" id="ARBA00023329"/>
    </source>
</evidence>
<dbReference type="InParanoid" id="A0A6I8UNH6"/>
<keyword evidence="7" id="KW-1185">Reference proteome</keyword>
<feature type="transmembrane region" description="Helical" evidence="6">
    <location>
        <begin position="167"/>
        <end position="186"/>
    </location>
</feature>
<feature type="transmembrane region" description="Helical" evidence="6">
    <location>
        <begin position="74"/>
        <end position="95"/>
    </location>
</feature>
<dbReference type="RefSeq" id="XP_001358359.3">
    <property type="nucleotide sequence ID" value="XM_001358322.4"/>
</dbReference>
<evidence type="ECO:0000256" key="1">
    <source>
        <dbReference type="ARBA" id="ARBA00022692"/>
    </source>
</evidence>
<keyword evidence="4 6" id="KW-0472">Membrane</keyword>
<keyword evidence="1 6" id="KW-0812">Transmembrane</keyword>
<reference evidence="8" key="2">
    <citation type="submission" date="2025-08" db="UniProtKB">
        <authorList>
            <consortium name="RefSeq"/>
        </authorList>
    </citation>
    <scope>IDENTIFICATION</scope>
    <source>
        <strain evidence="8">MV-25-SWS-2005</strain>
        <tissue evidence="8">Whole body</tissue>
    </source>
</reference>
<evidence type="ECO:0008006" key="9">
    <source>
        <dbReference type="Google" id="ProtNLM"/>
    </source>
</evidence>
<evidence type="ECO:0000256" key="4">
    <source>
        <dbReference type="ARBA" id="ARBA00023136"/>
    </source>
</evidence>
<dbReference type="FunCoup" id="A0A6I8UNH6">
    <property type="interactions" value="2"/>
</dbReference>
<feature type="transmembrane region" description="Helical" evidence="6">
    <location>
        <begin position="40"/>
        <end position="62"/>
    </location>
</feature>
<dbReference type="GO" id="GO:0070072">
    <property type="term" value="P:vacuolar proton-transporting V-type ATPase complex assembly"/>
    <property type="evidence" value="ECO:0007669"/>
    <property type="project" value="InterPro"/>
</dbReference>
<proteinExistence type="predicted"/>
<dbReference type="GO" id="GO:0031410">
    <property type="term" value="C:cytoplasmic vesicle"/>
    <property type="evidence" value="ECO:0007669"/>
    <property type="project" value="UniProtKB-KW"/>
</dbReference>
<evidence type="ECO:0000313" key="8">
    <source>
        <dbReference type="RefSeq" id="XP_001358359.3"/>
    </source>
</evidence>
<keyword evidence="2" id="KW-0256">Endoplasmic reticulum</keyword>
<evidence type="ECO:0000313" key="7">
    <source>
        <dbReference type="Proteomes" id="UP000001819"/>
    </source>
</evidence>
<keyword evidence="3 6" id="KW-1133">Transmembrane helix</keyword>
<protein>
    <recommendedName>
        <fullName evidence="9">Vacuolar ATPase assembly integral membrane protein VMA21 homolog</fullName>
    </recommendedName>
</protein>
<dbReference type="Pfam" id="PF09446">
    <property type="entry name" value="VMA21"/>
    <property type="match status" value="2"/>
</dbReference>
<dbReference type="Proteomes" id="UP000001819">
    <property type="component" value="Chromosome 2"/>
</dbReference>
<evidence type="ECO:0000256" key="3">
    <source>
        <dbReference type="ARBA" id="ARBA00022989"/>
    </source>
</evidence>
<name>A0A6I8UNH6_DROPS</name>
<dbReference type="AlphaFoldDB" id="A0A6I8UNH6"/>
<dbReference type="KEGG" id="dpo:4801236"/>
<reference evidence="7" key="1">
    <citation type="submission" date="2024-06" db="UniProtKB">
        <authorList>
            <consortium name="RefSeq"/>
        </authorList>
    </citation>
    <scope>NUCLEOTIDE SEQUENCE [LARGE SCALE GENOMIC DNA]</scope>
    <source>
        <strain evidence="7">MV2-25</strain>
    </source>
</reference>